<dbReference type="PANTHER" id="PTHR11845:SF13">
    <property type="entry name" value="5'-DEOXYNUCLEOTIDASE HDDC2"/>
    <property type="match status" value="1"/>
</dbReference>
<name>A0A326TYY7_THEHA</name>
<dbReference type="GO" id="GO:0002953">
    <property type="term" value="F:5'-deoxynucleotidase activity"/>
    <property type="evidence" value="ECO:0007669"/>
    <property type="project" value="InterPro"/>
</dbReference>
<protein>
    <submittedName>
        <fullName evidence="4">Putative hydrolase of HD superfamily</fullName>
    </submittedName>
</protein>
<dbReference type="GO" id="GO:0005737">
    <property type="term" value="C:cytoplasm"/>
    <property type="evidence" value="ECO:0007669"/>
    <property type="project" value="TreeGrafter"/>
</dbReference>
<evidence type="ECO:0000313" key="4">
    <source>
        <dbReference type="EMBL" id="PZW22560.1"/>
    </source>
</evidence>
<dbReference type="PANTHER" id="PTHR11845">
    <property type="entry name" value="5'-DEOXYNUCLEOTIDASE HDDC2"/>
    <property type="match status" value="1"/>
</dbReference>
<evidence type="ECO:0000313" key="5">
    <source>
        <dbReference type="Proteomes" id="UP000248806"/>
    </source>
</evidence>
<dbReference type="Proteomes" id="UP000248806">
    <property type="component" value="Unassembled WGS sequence"/>
</dbReference>
<sequence length="199" mass="23461">MADIERLHNIIGFLETIDQFKTRYRAAYLTNSDRHENDAEHTWHMAMFALLLHQELSTPVDLEHTLKLILTHDLVEIYAGDTFAHDAEGHRDKQAREEAAAHTLFSRVPEDIGEELYQWWREFEEGQTPEAQFARAMDRLQAFAQNIFARGRLWQERQVSETTSRAYNEPVMQFDPAIASAYELLYRRARAERLWPEIE</sequence>
<accession>A0A326TYY7</accession>
<evidence type="ECO:0000256" key="2">
    <source>
        <dbReference type="ARBA" id="ARBA00022801"/>
    </source>
</evidence>
<keyword evidence="5" id="KW-1185">Reference proteome</keyword>
<dbReference type="GO" id="GO:0046872">
    <property type="term" value="F:metal ion binding"/>
    <property type="evidence" value="ECO:0007669"/>
    <property type="project" value="UniProtKB-KW"/>
</dbReference>
<dbReference type="InterPro" id="IPR039356">
    <property type="entry name" value="YfbR/HDDC2"/>
</dbReference>
<proteinExistence type="predicted"/>
<evidence type="ECO:0000256" key="1">
    <source>
        <dbReference type="ARBA" id="ARBA00022723"/>
    </source>
</evidence>
<reference evidence="4 5" key="1">
    <citation type="submission" date="2018-06" db="EMBL/GenBank/DDBJ databases">
        <title>Genomic Encyclopedia of Archaeal and Bacterial Type Strains, Phase II (KMG-II): from individual species to whole genera.</title>
        <authorList>
            <person name="Goeker M."/>
        </authorList>
    </citation>
    <scope>NUCLEOTIDE SEQUENCE [LARGE SCALE GENOMIC DNA]</scope>
    <source>
        <strain evidence="4 5">ATCC BAA-1881</strain>
    </source>
</reference>
<organism evidence="4 5">
    <name type="scientific">Thermosporothrix hazakensis</name>
    <dbReference type="NCBI Taxonomy" id="644383"/>
    <lineage>
        <taxon>Bacteria</taxon>
        <taxon>Bacillati</taxon>
        <taxon>Chloroflexota</taxon>
        <taxon>Ktedonobacteria</taxon>
        <taxon>Ktedonobacterales</taxon>
        <taxon>Thermosporotrichaceae</taxon>
        <taxon>Thermosporothrix</taxon>
    </lineage>
</organism>
<evidence type="ECO:0000259" key="3">
    <source>
        <dbReference type="Pfam" id="PF13023"/>
    </source>
</evidence>
<dbReference type="RefSeq" id="WP_170142925.1">
    <property type="nucleotide sequence ID" value="NZ_BIFX01000001.1"/>
</dbReference>
<dbReference type="AlphaFoldDB" id="A0A326TYY7"/>
<dbReference type="InterPro" id="IPR006674">
    <property type="entry name" value="HD_domain"/>
</dbReference>
<keyword evidence="1" id="KW-0479">Metal-binding</keyword>
<feature type="domain" description="HD" evidence="3">
    <location>
        <begin position="17"/>
        <end position="165"/>
    </location>
</feature>
<comment type="caution">
    <text evidence="4">The sequence shown here is derived from an EMBL/GenBank/DDBJ whole genome shotgun (WGS) entry which is preliminary data.</text>
</comment>
<dbReference type="Pfam" id="PF13023">
    <property type="entry name" value="HD_3"/>
    <property type="match status" value="1"/>
</dbReference>
<dbReference type="EMBL" id="QKUF01000031">
    <property type="protein sequence ID" value="PZW22560.1"/>
    <property type="molecule type" value="Genomic_DNA"/>
</dbReference>
<gene>
    <name evidence="4" type="ORF">EI42_05345</name>
</gene>
<dbReference type="SUPFAM" id="SSF109604">
    <property type="entry name" value="HD-domain/PDEase-like"/>
    <property type="match status" value="1"/>
</dbReference>
<dbReference type="Gene3D" id="1.10.3210.10">
    <property type="entry name" value="Hypothetical protein af1432"/>
    <property type="match status" value="1"/>
</dbReference>
<keyword evidence="2 4" id="KW-0378">Hydrolase</keyword>